<dbReference type="InterPro" id="IPR023214">
    <property type="entry name" value="HAD_sf"/>
</dbReference>
<dbReference type="AlphaFoldDB" id="A0A449AYX7"/>
<dbReference type="NCBIfam" id="TIGR01484">
    <property type="entry name" value="HAD-SF-IIB"/>
    <property type="match status" value="1"/>
</dbReference>
<name>A0A449AYX7_9BACT</name>
<reference evidence="2 3" key="1">
    <citation type="submission" date="2019-01" db="EMBL/GenBank/DDBJ databases">
        <authorList>
            <consortium name="Pathogen Informatics"/>
        </authorList>
    </citation>
    <scope>NUCLEOTIDE SEQUENCE [LARGE SCALE GENOMIC DNA]</scope>
    <source>
        <strain evidence="2 3">NCTC10186</strain>
    </source>
</reference>
<dbReference type="SUPFAM" id="SSF56784">
    <property type="entry name" value="HAD-like"/>
    <property type="match status" value="1"/>
</dbReference>
<evidence type="ECO:0000313" key="3">
    <source>
        <dbReference type="Proteomes" id="UP000289862"/>
    </source>
</evidence>
<dbReference type="PANTHER" id="PTHR10000:SF8">
    <property type="entry name" value="HAD SUPERFAMILY HYDROLASE-LIKE, TYPE 3"/>
    <property type="match status" value="1"/>
</dbReference>
<dbReference type="Gene3D" id="3.30.1240.10">
    <property type="match status" value="1"/>
</dbReference>
<dbReference type="InterPro" id="IPR006379">
    <property type="entry name" value="HAD-SF_hydro_IIB"/>
</dbReference>
<sequence length="278" mass="31200">MTQPSIVFLDLDGTTLDGPAANWYTKNPTPFTCEILNKVNSELFPIVIATGRSANVNTARLAKMMGIDTYITWNGAEIIYQGEKIYRATVPSDIAEELFETLASYKLNFVYNSNPREYAFSSNWLSKKFMGMGNKTAKKYSQYTNDFEVQKVMVWNQNPYSSKRLQKLFPVLKAKFQDKLEITLAGDSNNILEITPLNISKGTAELWLCNYLNLDPQRAIHIGDSLNDASTKGKIGKLIAVANAHPDLKNQADEILELSCDQSAVAHYLSQFLKNTES</sequence>
<dbReference type="PANTHER" id="PTHR10000">
    <property type="entry name" value="PHOSPHOSERINE PHOSPHATASE"/>
    <property type="match status" value="1"/>
</dbReference>
<gene>
    <name evidence="2" type="primary">ywpJ_2</name>
    <name evidence="2" type="ORF">NCTC10186_00159</name>
</gene>
<evidence type="ECO:0000313" key="2">
    <source>
        <dbReference type="EMBL" id="VEU72692.1"/>
    </source>
</evidence>
<dbReference type="Gene3D" id="3.40.50.1000">
    <property type="entry name" value="HAD superfamily/HAD-like"/>
    <property type="match status" value="1"/>
</dbReference>
<protein>
    <submittedName>
        <fullName evidence="2">COF family HAD hydrolase protein</fullName>
        <ecNumber evidence="2">3.1.3.-</ecNumber>
    </submittedName>
</protein>
<keyword evidence="2" id="KW-0378">Hydrolase</keyword>
<proteinExistence type="predicted"/>
<dbReference type="Proteomes" id="UP000289862">
    <property type="component" value="Chromosome"/>
</dbReference>
<evidence type="ECO:0000256" key="1">
    <source>
        <dbReference type="ARBA" id="ARBA00001946"/>
    </source>
</evidence>
<dbReference type="KEGG" id="mgal:NCTC10186_00159"/>
<dbReference type="InterPro" id="IPR036412">
    <property type="entry name" value="HAD-like_sf"/>
</dbReference>
<keyword evidence="3" id="KW-1185">Reference proteome</keyword>
<dbReference type="RefSeq" id="WP_119572057.1">
    <property type="nucleotide sequence ID" value="NZ_LR215031.1"/>
</dbReference>
<dbReference type="EMBL" id="LR215031">
    <property type="protein sequence ID" value="VEU72692.1"/>
    <property type="molecule type" value="Genomic_DNA"/>
</dbReference>
<dbReference type="EC" id="3.1.3.-" evidence="2"/>
<organism evidence="2 3">
    <name type="scientific">Mycoplasmopsis gallopavonis</name>
    <dbReference type="NCBI Taxonomy" id="76629"/>
    <lineage>
        <taxon>Bacteria</taxon>
        <taxon>Bacillati</taxon>
        <taxon>Mycoplasmatota</taxon>
        <taxon>Mycoplasmoidales</taxon>
        <taxon>Metamycoplasmataceae</taxon>
        <taxon>Mycoplasmopsis</taxon>
    </lineage>
</organism>
<dbReference type="GO" id="GO:0000287">
    <property type="term" value="F:magnesium ion binding"/>
    <property type="evidence" value="ECO:0007669"/>
    <property type="project" value="TreeGrafter"/>
</dbReference>
<dbReference type="OrthoDB" id="399923at2"/>
<comment type="cofactor">
    <cofactor evidence="1">
        <name>Mg(2+)</name>
        <dbReference type="ChEBI" id="CHEBI:18420"/>
    </cofactor>
</comment>
<dbReference type="GO" id="GO:0016791">
    <property type="term" value="F:phosphatase activity"/>
    <property type="evidence" value="ECO:0007669"/>
    <property type="project" value="TreeGrafter"/>
</dbReference>
<accession>A0A449AYX7</accession>
<dbReference type="GO" id="GO:0005829">
    <property type="term" value="C:cytosol"/>
    <property type="evidence" value="ECO:0007669"/>
    <property type="project" value="TreeGrafter"/>
</dbReference>
<dbReference type="Pfam" id="PF08282">
    <property type="entry name" value="Hydrolase_3"/>
    <property type="match status" value="1"/>
</dbReference>